<dbReference type="EMBL" id="QKWP01001414">
    <property type="protein sequence ID" value="RIB09113.1"/>
    <property type="molecule type" value="Genomic_DNA"/>
</dbReference>
<accession>A0A397UP05</accession>
<name>A0A397UP05_9GLOM</name>
<evidence type="ECO:0000313" key="1">
    <source>
        <dbReference type="EMBL" id="RIB09113.1"/>
    </source>
</evidence>
<reference evidence="1 2" key="1">
    <citation type="submission" date="2018-06" db="EMBL/GenBank/DDBJ databases">
        <title>Comparative genomics reveals the genomic features of Rhizophagus irregularis, R. cerebriforme, R. diaphanum and Gigaspora rosea, and their symbiotic lifestyle signature.</title>
        <authorList>
            <person name="Morin E."/>
            <person name="San Clemente H."/>
            <person name="Chen E.C.H."/>
            <person name="De La Providencia I."/>
            <person name="Hainaut M."/>
            <person name="Kuo A."/>
            <person name="Kohler A."/>
            <person name="Murat C."/>
            <person name="Tang N."/>
            <person name="Roy S."/>
            <person name="Loubradou J."/>
            <person name="Henrissat B."/>
            <person name="Grigoriev I.V."/>
            <person name="Corradi N."/>
            <person name="Roux C."/>
            <person name="Martin F.M."/>
        </authorList>
    </citation>
    <scope>NUCLEOTIDE SEQUENCE [LARGE SCALE GENOMIC DNA]</scope>
    <source>
        <strain evidence="1 2">DAOM 194757</strain>
    </source>
</reference>
<dbReference type="AlphaFoldDB" id="A0A397UP05"/>
<gene>
    <name evidence="1" type="ORF">C2G38_2109388</name>
</gene>
<keyword evidence="2" id="KW-1185">Reference proteome</keyword>
<proteinExistence type="predicted"/>
<protein>
    <submittedName>
        <fullName evidence="1">Uncharacterized protein</fullName>
    </submittedName>
</protein>
<sequence length="53" mass="6198">MLHLTRDNNQNSLIGSADHFQIIYYSIKDKVVPVLKIPLYCGPQQRNIGYKYM</sequence>
<dbReference type="Proteomes" id="UP000266673">
    <property type="component" value="Unassembled WGS sequence"/>
</dbReference>
<comment type="caution">
    <text evidence="1">The sequence shown here is derived from an EMBL/GenBank/DDBJ whole genome shotgun (WGS) entry which is preliminary data.</text>
</comment>
<organism evidence="1 2">
    <name type="scientific">Gigaspora rosea</name>
    <dbReference type="NCBI Taxonomy" id="44941"/>
    <lineage>
        <taxon>Eukaryota</taxon>
        <taxon>Fungi</taxon>
        <taxon>Fungi incertae sedis</taxon>
        <taxon>Mucoromycota</taxon>
        <taxon>Glomeromycotina</taxon>
        <taxon>Glomeromycetes</taxon>
        <taxon>Diversisporales</taxon>
        <taxon>Gigasporaceae</taxon>
        <taxon>Gigaspora</taxon>
    </lineage>
</organism>
<evidence type="ECO:0000313" key="2">
    <source>
        <dbReference type="Proteomes" id="UP000266673"/>
    </source>
</evidence>
<feature type="non-terminal residue" evidence="1">
    <location>
        <position position="53"/>
    </location>
</feature>